<proteinExistence type="predicted"/>
<name>A0A0E0KRC2_ORYPU</name>
<dbReference type="HOGENOM" id="CLU_1889139_0_0_1"/>
<keyword evidence="3" id="KW-1185">Reference proteome</keyword>
<sequence length="145" mass="15675">MPSGEVHEAGRALRQAHVSTQGVPSVLRKTLGGEGVTAIRRGGDEGRRNPVTAVVTPPARRATANGSGSTSCPARSSGPKPVLLVVGKSCPALVSYGRVEETSPCRPRCVWPPSLPLWWYMQKSPRYRQRRKVICRISRLCCSKG</sequence>
<feature type="region of interest" description="Disordered" evidence="1">
    <location>
        <begin position="1"/>
        <end position="25"/>
    </location>
</feature>
<protein>
    <submittedName>
        <fullName evidence="2">Uncharacterized protein</fullName>
    </submittedName>
</protein>
<feature type="compositionally biased region" description="Basic and acidic residues" evidence="1">
    <location>
        <begin position="1"/>
        <end position="11"/>
    </location>
</feature>
<reference evidence="2" key="1">
    <citation type="submission" date="2015-04" db="UniProtKB">
        <authorList>
            <consortium name="EnsemblPlants"/>
        </authorList>
    </citation>
    <scope>IDENTIFICATION</scope>
</reference>
<evidence type="ECO:0000313" key="2">
    <source>
        <dbReference type="EnsemblPlants" id="OPUNC04G12460.2"/>
    </source>
</evidence>
<reference evidence="2" key="2">
    <citation type="submission" date="2018-05" db="EMBL/GenBank/DDBJ databases">
        <title>OpunRS2 (Oryza punctata Reference Sequence Version 2).</title>
        <authorList>
            <person name="Zhang J."/>
            <person name="Kudrna D."/>
            <person name="Lee S."/>
            <person name="Talag J."/>
            <person name="Welchert J."/>
            <person name="Wing R.A."/>
        </authorList>
    </citation>
    <scope>NUCLEOTIDE SEQUENCE [LARGE SCALE GENOMIC DNA]</scope>
</reference>
<evidence type="ECO:0000256" key="1">
    <source>
        <dbReference type="SAM" id="MobiDB-lite"/>
    </source>
</evidence>
<dbReference type="EnsemblPlants" id="OPUNC04G12460.2">
    <property type="protein sequence ID" value="OPUNC04G12460.2"/>
    <property type="gene ID" value="OPUNC04G12460"/>
</dbReference>
<dbReference type="Proteomes" id="UP000026962">
    <property type="component" value="Chromosome 4"/>
</dbReference>
<dbReference type="Gramene" id="OPUNC04G12460.2">
    <property type="protein sequence ID" value="OPUNC04G12460.2"/>
    <property type="gene ID" value="OPUNC04G12460"/>
</dbReference>
<evidence type="ECO:0000313" key="3">
    <source>
        <dbReference type="Proteomes" id="UP000026962"/>
    </source>
</evidence>
<dbReference type="AlphaFoldDB" id="A0A0E0KRC2"/>
<organism evidence="2">
    <name type="scientific">Oryza punctata</name>
    <name type="common">Red rice</name>
    <dbReference type="NCBI Taxonomy" id="4537"/>
    <lineage>
        <taxon>Eukaryota</taxon>
        <taxon>Viridiplantae</taxon>
        <taxon>Streptophyta</taxon>
        <taxon>Embryophyta</taxon>
        <taxon>Tracheophyta</taxon>
        <taxon>Spermatophyta</taxon>
        <taxon>Magnoliopsida</taxon>
        <taxon>Liliopsida</taxon>
        <taxon>Poales</taxon>
        <taxon>Poaceae</taxon>
        <taxon>BOP clade</taxon>
        <taxon>Oryzoideae</taxon>
        <taxon>Oryzeae</taxon>
        <taxon>Oryzinae</taxon>
        <taxon>Oryza</taxon>
    </lineage>
</organism>
<accession>A0A0E0KRC2</accession>